<dbReference type="VEuPathDB" id="FungiDB:VP01_3591g2"/>
<proteinExistence type="predicted"/>
<dbReference type="Proteomes" id="UP000037035">
    <property type="component" value="Unassembled WGS sequence"/>
</dbReference>
<evidence type="ECO:0000313" key="1">
    <source>
        <dbReference type="EMBL" id="KNZ52403.1"/>
    </source>
</evidence>
<protein>
    <submittedName>
        <fullName evidence="1">Uncharacterized protein</fullName>
    </submittedName>
</protein>
<gene>
    <name evidence="1" type="ORF">VP01_3591g2</name>
</gene>
<dbReference type="EMBL" id="LAVV01008603">
    <property type="protein sequence ID" value="KNZ52403.1"/>
    <property type="molecule type" value="Genomic_DNA"/>
</dbReference>
<accession>A0A0L6UV58</accession>
<sequence length="69" mass="8227">MKKKIEHAIGILKGQFSSLRELRTQIRNHQEMKDTIKINEMSFMKKMSLIQLRWLRTTLKTQTMGYVTS</sequence>
<dbReference type="AlphaFoldDB" id="A0A0L6UV58"/>
<evidence type="ECO:0000313" key="2">
    <source>
        <dbReference type="Proteomes" id="UP000037035"/>
    </source>
</evidence>
<reference evidence="1 2" key="1">
    <citation type="submission" date="2015-08" db="EMBL/GenBank/DDBJ databases">
        <title>Next Generation Sequencing and Analysis of the Genome of Puccinia sorghi L Schw, the Causal Agent of Maize Common Rust.</title>
        <authorList>
            <person name="Rochi L."/>
            <person name="Burguener G."/>
            <person name="Darino M."/>
            <person name="Turjanski A."/>
            <person name="Kreff E."/>
            <person name="Dieguez M.J."/>
            <person name="Sacco F."/>
        </authorList>
    </citation>
    <scope>NUCLEOTIDE SEQUENCE [LARGE SCALE GENOMIC DNA]</scope>
    <source>
        <strain evidence="1 2">RO10H11247</strain>
    </source>
</reference>
<keyword evidence="2" id="KW-1185">Reference proteome</keyword>
<name>A0A0L6UV58_9BASI</name>
<organism evidence="1 2">
    <name type="scientific">Puccinia sorghi</name>
    <dbReference type="NCBI Taxonomy" id="27349"/>
    <lineage>
        <taxon>Eukaryota</taxon>
        <taxon>Fungi</taxon>
        <taxon>Dikarya</taxon>
        <taxon>Basidiomycota</taxon>
        <taxon>Pucciniomycotina</taxon>
        <taxon>Pucciniomycetes</taxon>
        <taxon>Pucciniales</taxon>
        <taxon>Pucciniaceae</taxon>
        <taxon>Puccinia</taxon>
    </lineage>
</organism>
<dbReference type="OrthoDB" id="2506155at2759"/>
<comment type="caution">
    <text evidence="1">The sequence shown here is derived from an EMBL/GenBank/DDBJ whole genome shotgun (WGS) entry which is preliminary data.</text>
</comment>